<name>A0AA90P8C2_9BACI</name>
<organism evidence="9 10">
    <name type="scientific">Peribacillus simplex</name>
    <dbReference type="NCBI Taxonomy" id="1478"/>
    <lineage>
        <taxon>Bacteria</taxon>
        <taxon>Bacillati</taxon>
        <taxon>Bacillota</taxon>
        <taxon>Bacilli</taxon>
        <taxon>Bacillales</taxon>
        <taxon>Bacillaceae</taxon>
        <taxon>Peribacillus</taxon>
    </lineage>
</organism>
<dbReference type="EMBL" id="JAUUTP010000015">
    <property type="protein sequence ID" value="MDP1419637.1"/>
    <property type="molecule type" value="Genomic_DNA"/>
</dbReference>
<dbReference type="AlphaFoldDB" id="A0AA90P8C2"/>
<evidence type="ECO:0000259" key="8">
    <source>
        <dbReference type="Pfam" id="PF12704"/>
    </source>
</evidence>
<protein>
    <recommendedName>
        <fullName evidence="11">ABC transporter permease</fullName>
    </recommendedName>
</protein>
<feature type="domain" description="ABC3 transporter permease C-terminal" evidence="7">
    <location>
        <begin position="245"/>
        <end position="364"/>
    </location>
</feature>
<proteinExistence type="predicted"/>
<comment type="subcellular location">
    <subcellularLocation>
        <location evidence="1">Cell membrane</location>
        <topology evidence="1">Multi-pass membrane protein</topology>
    </subcellularLocation>
</comment>
<evidence type="ECO:0000259" key="7">
    <source>
        <dbReference type="Pfam" id="PF02687"/>
    </source>
</evidence>
<dbReference type="InterPro" id="IPR003838">
    <property type="entry name" value="ABC3_permease_C"/>
</dbReference>
<dbReference type="Proteomes" id="UP001178277">
    <property type="component" value="Unassembled WGS sequence"/>
</dbReference>
<sequence>MFNLRGISMKLFRAGWPNVVATICTIAISTCLIMTMMLYSFNAKQHMADELYKLFGNVDLMVGYNPEQQQYVTTEQYVAINDTEGVESTSKASLVFTDVDDRLHSVYTLGVENDKLVKSRYHFTANLTEHDVIVSHTLADTLKVHVGEAIQINGSPFTIREILSNKGVQADAPQMLLVSNNVAKQWMSAKSNTEAMFVMIKTEDAANVTETSVTLKALDEALRVDVTAEDPFIQMNVRTLSIFIIVLSVFILAITGVLLLSNFQLLFYKMKQQFIIMRSLGATSQQVGKIVSGQLTTINVVGVTFGTVITFFTVRFGLQYFVSYLGLPESNNLFLVVPAFITAGICFVVLQLFVWIQVQQSLRILPMQLMTNNERIDVAFSKKKGVAITLLTIVSLLLMFMSQLNQDGRGALLLLIGALLFCLTLILIFPLLLSNGLKAIMKPAHRLFGKEVALAIKNMMPQVKSNTSVVLSIIFLMVILIFGSSIMKTLQQNEEAYLTEQYETPIIVKNTLGYDASTDLDIQQLLRDVKAISTVQDVYAKGINDALDMKTAEGWKPFNFSAINMAKMVELGKIDHFEGEYEEGIVISKQFAKDHDLSLGDKVEIGQFKDTLQDVAPLGYLTVAAITREPLEMADLYVDWSVHLPFERSLVLDELFVQTSDEEKTMLALEELKKKYPELTISSFKTSIEEADRMFHQRWGLFTGVLLILIAATCLGVFQSLMHYIYSKRQDYAIQRLIGLTPNQLAKLIVAQILLFITYSIVAGSIVGCTLTYALAMIDSTGTLYFDVQTITMVSVGFIVLSVLLFARQGWLLTRQKLIDEIH</sequence>
<feature type="transmembrane region" description="Helical" evidence="6">
    <location>
        <begin position="699"/>
        <end position="727"/>
    </location>
</feature>
<dbReference type="PANTHER" id="PTHR30287">
    <property type="entry name" value="MEMBRANE COMPONENT OF PREDICTED ABC SUPERFAMILY METABOLITE UPTAKE TRANSPORTER"/>
    <property type="match status" value="1"/>
</dbReference>
<keyword evidence="4 6" id="KW-1133">Transmembrane helix</keyword>
<gene>
    <name evidence="9" type="ORF">Q8G35_14740</name>
</gene>
<comment type="caution">
    <text evidence="9">The sequence shown here is derived from an EMBL/GenBank/DDBJ whole genome shotgun (WGS) entry which is preliminary data.</text>
</comment>
<feature type="transmembrane region" description="Helical" evidence="6">
    <location>
        <begin position="410"/>
        <end position="433"/>
    </location>
</feature>
<keyword evidence="2" id="KW-1003">Cell membrane</keyword>
<dbReference type="RefSeq" id="WP_305160891.1">
    <property type="nucleotide sequence ID" value="NZ_JAUUTP010000015.1"/>
</dbReference>
<evidence type="ECO:0000256" key="5">
    <source>
        <dbReference type="ARBA" id="ARBA00023136"/>
    </source>
</evidence>
<evidence type="ECO:0000313" key="10">
    <source>
        <dbReference type="Proteomes" id="UP001178277"/>
    </source>
</evidence>
<dbReference type="PANTHER" id="PTHR30287:SF2">
    <property type="entry name" value="BLL1001 PROTEIN"/>
    <property type="match status" value="1"/>
</dbReference>
<evidence type="ECO:0008006" key="11">
    <source>
        <dbReference type="Google" id="ProtNLM"/>
    </source>
</evidence>
<evidence type="ECO:0000256" key="3">
    <source>
        <dbReference type="ARBA" id="ARBA00022692"/>
    </source>
</evidence>
<keyword evidence="5 6" id="KW-0472">Membrane</keyword>
<dbReference type="GO" id="GO:0005886">
    <property type="term" value="C:plasma membrane"/>
    <property type="evidence" value="ECO:0007669"/>
    <property type="project" value="UniProtKB-SubCell"/>
</dbReference>
<feature type="transmembrane region" description="Helical" evidence="6">
    <location>
        <begin position="298"/>
        <end position="321"/>
    </location>
</feature>
<dbReference type="Pfam" id="PF02687">
    <property type="entry name" value="FtsX"/>
    <property type="match status" value="2"/>
</dbReference>
<feature type="transmembrane region" description="Helical" evidence="6">
    <location>
        <begin position="788"/>
        <end position="807"/>
    </location>
</feature>
<feature type="domain" description="MacB-like periplasmic core" evidence="8">
    <location>
        <begin position="21"/>
        <end position="214"/>
    </location>
</feature>
<evidence type="ECO:0000313" key="9">
    <source>
        <dbReference type="EMBL" id="MDP1419637.1"/>
    </source>
</evidence>
<evidence type="ECO:0000256" key="4">
    <source>
        <dbReference type="ARBA" id="ARBA00022989"/>
    </source>
</evidence>
<feature type="transmembrane region" description="Helical" evidence="6">
    <location>
        <begin position="748"/>
        <end position="776"/>
    </location>
</feature>
<evidence type="ECO:0000256" key="1">
    <source>
        <dbReference type="ARBA" id="ARBA00004651"/>
    </source>
</evidence>
<feature type="domain" description="ABC3 transporter permease C-terminal" evidence="7">
    <location>
        <begin position="705"/>
        <end position="807"/>
    </location>
</feature>
<feature type="transmembrane region" description="Helical" evidence="6">
    <location>
        <begin position="333"/>
        <end position="356"/>
    </location>
</feature>
<evidence type="ECO:0000256" key="2">
    <source>
        <dbReference type="ARBA" id="ARBA00022475"/>
    </source>
</evidence>
<dbReference type="InterPro" id="IPR025857">
    <property type="entry name" value="MacB_PCD"/>
</dbReference>
<feature type="transmembrane region" description="Helical" evidence="6">
    <location>
        <begin position="469"/>
        <end position="487"/>
    </location>
</feature>
<feature type="transmembrane region" description="Helical" evidence="6">
    <location>
        <begin position="240"/>
        <end position="268"/>
    </location>
</feature>
<feature type="transmembrane region" description="Helical" evidence="6">
    <location>
        <begin position="20"/>
        <end position="41"/>
    </location>
</feature>
<accession>A0AA90P8C2</accession>
<dbReference type="Pfam" id="PF12704">
    <property type="entry name" value="MacB_PCD"/>
    <property type="match status" value="1"/>
</dbReference>
<feature type="transmembrane region" description="Helical" evidence="6">
    <location>
        <begin position="385"/>
        <end position="404"/>
    </location>
</feature>
<keyword evidence="3 6" id="KW-0812">Transmembrane</keyword>
<reference evidence="9" key="1">
    <citation type="submission" date="2023-07" db="EMBL/GenBank/DDBJ databases">
        <title>Murine gut Bacillus species.</title>
        <authorList>
            <person name="Gutman E."/>
            <person name="Hashuel R."/>
            <person name="Litvak Y."/>
        </authorList>
    </citation>
    <scope>NUCLEOTIDE SEQUENCE</scope>
    <source>
        <strain evidence="9">RU283</strain>
    </source>
</reference>
<dbReference type="InterPro" id="IPR038766">
    <property type="entry name" value="Membrane_comp_ABC_pdt"/>
</dbReference>
<evidence type="ECO:0000256" key="6">
    <source>
        <dbReference type="SAM" id="Phobius"/>
    </source>
</evidence>